<accession>A0AC61R229</accession>
<evidence type="ECO:0000313" key="1">
    <source>
        <dbReference type="EMBL" id="TGX99907.1"/>
    </source>
</evidence>
<gene>
    <name evidence="1" type="ORF">E5357_04075</name>
</gene>
<evidence type="ECO:0000313" key="2">
    <source>
        <dbReference type="Proteomes" id="UP000307720"/>
    </source>
</evidence>
<keyword evidence="2" id="KW-1185">Reference proteome</keyword>
<keyword evidence="1" id="KW-0418">Kinase</keyword>
<sequence length="400" mass="44474">MGKLKNLSIKKSFCFIVIVTAIAVILLSAASVRICSNIRDQILLPHAYIFQPSVVQPEGNGKFTLEASGGPANGEVSEFTNQEVIVFETAQTLMVLLPVLFSFAGIACASSIFYRIKLKEPLDALKQGIVHIADNDLSFSISYQKQDELGQLCGAFETMRRELLDNSRRMWALLDERKKINASISHDLRTPITVIKGYSEYLDRNIGKDILTADGTREIAGYIHEAASRLEDYANSVHEVQTLEDMSLDYKEIALPDLMKEMQTQLSILSEQHQTNIHFSANLPERTASLAPAAVFRIVENIVSNALRYCKSKIDLDFSYSQPFLKITVTDDGKGFSAQDRAEAVNYFYKGKKEKEHFGIGLTICKILAEKHGGTIFLDNAPDGGARVTVKLKIEEVSPL</sequence>
<dbReference type="EMBL" id="SRZB01000004">
    <property type="protein sequence ID" value="TGX99907.1"/>
    <property type="molecule type" value="Genomic_DNA"/>
</dbReference>
<proteinExistence type="predicted"/>
<protein>
    <submittedName>
        <fullName evidence="1">HAMP domain-containing histidine kinase</fullName>
    </submittedName>
</protein>
<organism evidence="1 2">
    <name type="scientific">Hominisplanchenecus murintestinalis</name>
    <dbReference type="NCBI Taxonomy" id="2941517"/>
    <lineage>
        <taxon>Bacteria</taxon>
        <taxon>Bacillati</taxon>
        <taxon>Bacillota</taxon>
        <taxon>Clostridia</taxon>
        <taxon>Lachnospirales</taxon>
        <taxon>Lachnospiraceae</taxon>
        <taxon>Hominisplanchenecus</taxon>
    </lineage>
</organism>
<keyword evidence="1" id="KW-0808">Transferase</keyword>
<name>A0AC61R229_9FIRM</name>
<comment type="caution">
    <text evidence="1">The sequence shown here is derived from an EMBL/GenBank/DDBJ whole genome shotgun (WGS) entry which is preliminary data.</text>
</comment>
<dbReference type="Proteomes" id="UP000307720">
    <property type="component" value="Unassembled WGS sequence"/>
</dbReference>
<reference evidence="1" key="1">
    <citation type="submission" date="2019-04" db="EMBL/GenBank/DDBJ databases">
        <title>Microbes associate with the intestines of laboratory mice.</title>
        <authorList>
            <person name="Navarre W."/>
            <person name="Wong E."/>
            <person name="Huang K."/>
            <person name="Tropini C."/>
            <person name="Ng K."/>
            <person name="Yu B."/>
        </authorList>
    </citation>
    <scope>NUCLEOTIDE SEQUENCE</scope>
    <source>
        <strain evidence="1">NM72_1-8</strain>
    </source>
</reference>